<feature type="transmembrane region" description="Helical" evidence="15">
    <location>
        <begin position="209"/>
        <end position="227"/>
    </location>
</feature>
<dbReference type="InterPro" id="IPR048735">
    <property type="entry name" value="Slowpoke-like_C"/>
</dbReference>
<evidence type="ECO:0000313" key="18">
    <source>
        <dbReference type="Proteomes" id="UP000230066"/>
    </source>
</evidence>
<dbReference type="PANTHER" id="PTHR10027:SF33">
    <property type="entry name" value="CALCIUM-ACTIVATED POTASSIUM CHANNEL SUBUNIT ALPHA-1-RELATED"/>
    <property type="match status" value="1"/>
</dbReference>
<feature type="region of interest" description="Disordered" evidence="14">
    <location>
        <begin position="621"/>
        <end position="641"/>
    </location>
</feature>
<dbReference type="SUPFAM" id="SSF51735">
    <property type="entry name" value="NAD(P)-binding Rossmann-fold domains"/>
    <property type="match status" value="1"/>
</dbReference>
<dbReference type="Pfam" id="PF22614">
    <property type="entry name" value="Slo-like_RCK"/>
    <property type="match status" value="2"/>
</dbReference>
<keyword evidence="4 15" id="KW-0812">Transmembrane</keyword>
<dbReference type="InterPro" id="IPR013099">
    <property type="entry name" value="K_chnl_dom"/>
</dbReference>
<comment type="catalytic activity">
    <reaction evidence="13">
        <text>K(+)(in) = K(+)(out)</text>
        <dbReference type="Rhea" id="RHEA:29463"/>
        <dbReference type="ChEBI" id="CHEBI:29103"/>
    </reaction>
</comment>
<dbReference type="GO" id="GO:0060072">
    <property type="term" value="F:large conductance calcium-activated potassium channel activity"/>
    <property type="evidence" value="ECO:0007669"/>
    <property type="project" value="TreeGrafter"/>
</dbReference>
<evidence type="ECO:0000256" key="13">
    <source>
        <dbReference type="ARBA" id="ARBA00034430"/>
    </source>
</evidence>
<feature type="transmembrane region" description="Helical" evidence="15">
    <location>
        <begin position="149"/>
        <end position="171"/>
    </location>
</feature>
<comment type="subcellular location">
    <subcellularLocation>
        <location evidence="1">Cell membrane</location>
        <topology evidence="1">Multi-pass membrane protein</topology>
    </subcellularLocation>
</comment>
<evidence type="ECO:0000256" key="12">
    <source>
        <dbReference type="ARBA" id="ARBA00023303"/>
    </source>
</evidence>
<feature type="compositionally biased region" description="Basic and acidic residues" evidence="14">
    <location>
        <begin position="624"/>
        <end position="633"/>
    </location>
</feature>
<dbReference type="Pfam" id="PF03493">
    <property type="entry name" value="BK_channel_a"/>
    <property type="match status" value="1"/>
</dbReference>
<sequence>MPFANNVSSMSDCERNALLVFGSSTAILLTGALLIVLARFVWRHRLQVDSDEDSLHELIRSRQMGWLPKQAERILLGKPMFGKLLILTRSILYTICGIIYVSNTYRYDRYLCLITTMGPQYVIELISNLFFLFIFMLKITASKNVLKTWFSVDCLIDYYTILPIILAPVLGRYHYNFGFLYFTKITKIIDAVVLLNLVDQERSIRKLKLISQLIAAWFTFAGIILLLERLGDFWEHREILRELEFLDCIYFLLVTVATVGYGDIVCTSYLGRLVNIFIIVSALISITTHMAELYELFRFSKQYSGTFNNEYHPRHVVVCGEINYDSVSIFLDAFIHADRGRYDKNIMVVFLSEQDPDHRLKALLKRESMNATFLKGSATSHKDLHRVKVRAAESVIILANTNSADPAKGDWENIMRVVSIKQMDPKCRIICVLALFENKALMSNIPGWNEGRTDQFDRAICVSQLKMGMMSQNCISPGISTFLSNLLVRVSVPATVRLNRKLPQWVNNYFEGTKYSLFSVKLSPSFDGMQFRQVVLISMRELRVIPLAVQLIFCSDSTEQIIINPGTRLRMKSQQMRAIVLAASFIDAQRLRVFCVNCLHERGSLTADVIHTCRHRALSQVDTTSEKPSEKMNHQPSSQTQGAHRIRFHLTHWARPFLVHKKSRHIAPIRVRHNNDLVIRRSRRRSKHIEQPHPTGGVDIMRDSTGLFYWVADRPFQVACLSLREMMQCTFCDHILVCLTKQQGTSKLGLASFVMPLRSTRIPMQDLKPIVFLGDQTLVEQEWCSLRNFPQVYILSGSPLSRAYLRAAGVETCSTCVVLSCADGFHGGQTLMADKESILCTLNIRRMLAECTEQDPASATDQQPMIVTELSDIQSSYLLSVTNDYRTRNGMACFSPFYAAGSMFASTTLTSLASNVFFDPTVLAFIETVLLGGPSHEVEKVFAEDSGFFPGLRGHAITSIPFPEFEFQRDREQVVGRKYSQKQDQKAGQKQRKPSPDGSLFRVPDMNEDSMLIVESVPVSQDQSSLNSVQKLTSSSPDLHERGDSTITMDKAVRSAIQVKPETPVPFMRFISLNDDSTNSAEWPSTSVNFTGLRRQLTDTHVNGDNHVQMGRLRYSNVRNWRPLSTNSFLSYTTESGSVKVHLSRARLLPLSALGAQLNQLIHQVNVELTFDQMFYTVLQETGTICVGLYRRVARLAEDEDQSKPNTEESFRDLGAQIPRFVCTFPDSNTPIFPDDQVYCFTAVMENPDAEW</sequence>
<keyword evidence="7" id="KW-0851">Voltage-gated channel</keyword>
<dbReference type="InterPro" id="IPR003929">
    <property type="entry name" value="K_chnl_BK_asu"/>
</dbReference>
<evidence type="ECO:0000256" key="4">
    <source>
        <dbReference type="ARBA" id="ARBA00022692"/>
    </source>
</evidence>
<evidence type="ECO:0000256" key="15">
    <source>
        <dbReference type="SAM" id="Phobius"/>
    </source>
</evidence>
<feature type="transmembrane region" description="Helical" evidence="15">
    <location>
        <begin position="177"/>
        <end position="197"/>
    </location>
</feature>
<keyword evidence="8" id="KW-0630">Potassium</keyword>
<dbReference type="PANTHER" id="PTHR10027">
    <property type="entry name" value="CALCIUM-ACTIVATED POTASSIUM CHANNEL ALPHA CHAIN"/>
    <property type="match status" value="1"/>
</dbReference>
<proteinExistence type="predicted"/>
<protein>
    <submittedName>
        <fullName evidence="17">Calcium-activated potassium channel alpha subunit</fullName>
    </submittedName>
</protein>
<keyword evidence="12 17" id="KW-0407">Ion channel</keyword>
<feature type="transmembrane region" description="Helical" evidence="15">
    <location>
        <begin position="121"/>
        <end position="137"/>
    </location>
</feature>
<dbReference type="Gene3D" id="3.40.50.720">
    <property type="entry name" value="NAD(P)-binding Rossmann-like Domain"/>
    <property type="match status" value="2"/>
</dbReference>
<feature type="transmembrane region" description="Helical" evidence="15">
    <location>
        <begin position="80"/>
        <end position="101"/>
    </location>
</feature>
<dbReference type="PROSITE" id="PS51201">
    <property type="entry name" value="RCK_N"/>
    <property type="match status" value="1"/>
</dbReference>
<evidence type="ECO:0000256" key="7">
    <source>
        <dbReference type="ARBA" id="ARBA00022882"/>
    </source>
</evidence>
<dbReference type="GO" id="GO:0034702">
    <property type="term" value="C:monoatomic ion channel complex"/>
    <property type="evidence" value="ECO:0007669"/>
    <property type="project" value="UniProtKB-KW"/>
</dbReference>
<keyword evidence="5" id="KW-0631">Potassium channel</keyword>
<dbReference type="Pfam" id="PF07885">
    <property type="entry name" value="Ion_trans_2"/>
    <property type="match status" value="1"/>
</dbReference>
<keyword evidence="10" id="KW-0406">Ion transport</keyword>
<evidence type="ECO:0000256" key="1">
    <source>
        <dbReference type="ARBA" id="ARBA00004651"/>
    </source>
</evidence>
<dbReference type="GO" id="GO:0005886">
    <property type="term" value="C:plasma membrane"/>
    <property type="evidence" value="ECO:0007669"/>
    <property type="project" value="UniProtKB-SubCell"/>
</dbReference>
<evidence type="ECO:0000256" key="11">
    <source>
        <dbReference type="ARBA" id="ARBA00023136"/>
    </source>
</evidence>
<keyword evidence="9 15" id="KW-1133">Transmembrane helix</keyword>
<dbReference type="Proteomes" id="UP000230066">
    <property type="component" value="Unassembled WGS sequence"/>
</dbReference>
<reference evidence="17" key="1">
    <citation type="submission" date="2019-03" db="EMBL/GenBank/DDBJ databases">
        <title>Improved annotation for the trematode Fasciola hepatica.</title>
        <authorList>
            <person name="Choi Y.-J."/>
            <person name="Martin J."/>
            <person name="Mitreva M."/>
        </authorList>
    </citation>
    <scope>NUCLEOTIDE SEQUENCE [LARGE SCALE GENOMIC DNA]</scope>
</reference>
<keyword evidence="6" id="KW-0106">Calcium</keyword>
<feature type="region of interest" description="Disordered" evidence="14">
    <location>
        <begin position="973"/>
        <end position="1004"/>
    </location>
</feature>
<organism evidence="17 18">
    <name type="scientific">Fasciola hepatica</name>
    <name type="common">Liver fluke</name>
    <dbReference type="NCBI Taxonomy" id="6192"/>
    <lineage>
        <taxon>Eukaryota</taxon>
        <taxon>Metazoa</taxon>
        <taxon>Spiralia</taxon>
        <taxon>Lophotrochozoa</taxon>
        <taxon>Platyhelminthes</taxon>
        <taxon>Trematoda</taxon>
        <taxon>Digenea</taxon>
        <taxon>Plagiorchiida</taxon>
        <taxon>Echinostomata</taxon>
        <taxon>Echinostomatoidea</taxon>
        <taxon>Fasciolidae</taxon>
        <taxon>Fasciola</taxon>
    </lineage>
</organism>
<evidence type="ECO:0000256" key="3">
    <source>
        <dbReference type="ARBA" id="ARBA00022538"/>
    </source>
</evidence>
<name>A0A4E0RJC8_FASHE</name>
<evidence type="ECO:0000256" key="14">
    <source>
        <dbReference type="SAM" id="MobiDB-lite"/>
    </source>
</evidence>
<evidence type="ECO:0000259" key="16">
    <source>
        <dbReference type="PROSITE" id="PS51201"/>
    </source>
</evidence>
<feature type="domain" description="RCK N-terminal" evidence="16">
    <location>
        <begin position="313"/>
        <end position="460"/>
    </location>
</feature>
<feature type="transmembrane region" description="Helical" evidence="15">
    <location>
        <begin position="239"/>
        <end position="261"/>
    </location>
</feature>
<dbReference type="EMBL" id="JXXN02000402">
    <property type="protein sequence ID" value="THD27513.1"/>
    <property type="molecule type" value="Genomic_DNA"/>
</dbReference>
<evidence type="ECO:0000256" key="10">
    <source>
        <dbReference type="ARBA" id="ARBA00023065"/>
    </source>
</evidence>
<keyword evidence="18" id="KW-1185">Reference proteome</keyword>
<dbReference type="InterPro" id="IPR003148">
    <property type="entry name" value="RCK_N"/>
</dbReference>
<feature type="compositionally biased region" description="Basic and acidic residues" evidence="14">
    <location>
        <begin position="973"/>
        <end position="987"/>
    </location>
</feature>
<evidence type="ECO:0000256" key="6">
    <source>
        <dbReference type="ARBA" id="ARBA00022837"/>
    </source>
</evidence>
<evidence type="ECO:0000256" key="8">
    <source>
        <dbReference type="ARBA" id="ARBA00022958"/>
    </source>
</evidence>
<gene>
    <name evidence="17" type="ORF">D915_001710</name>
</gene>
<dbReference type="SUPFAM" id="SSF81324">
    <property type="entry name" value="Voltage-gated potassium channels"/>
    <property type="match status" value="1"/>
</dbReference>
<keyword evidence="11 15" id="KW-0472">Membrane</keyword>
<feature type="transmembrane region" description="Helical" evidence="15">
    <location>
        <begin position="20"/>
        <end position="42"/>
    </location>
</feature>
<dbReference type="Gene3D" id="1.10.287.70">
    <property type="match status" value="1"/>
</dbReference>
<dbReference type="Pfam" id="PF21014">
    <property type="entry name" value="Slowpoke_C"/>
    <property type="match status" value="1"/>
</dbReference>
<feature type="region of interest" description="Disordered" evidence="14">
    <location>
        <begin position="1024"/>
        <end position="1043"/>
    </location>
</feature>
<keyword evidence="3" id="KW-0633">Potassium transport</keyword>
<comment type="caution">
    <text evidence="17">The sequence shown here is derived from an EMBL/GenBank/DDBJ whole genome shotgun (WGS) entry which is preliminary data.</text>
</comment>
<dbReference type="InterPro" id="IPR047871">
    <property type="entry name" value="K_chnl_Slo-like"/>
</dbReference>
<dbReference type="AlphaFoldDB" id="A0A4E0RJC8"/>
<evidence type="ECO:0000256" key="2">
    <source>
        <dbReference type="ARBA" id="ARBA00022448"/>
    </source>
</evidence>
<keyword evidence="2" id="KW-0813">Transport</keyword>
<evidence type="ECO:0000256" key="5">
    <source>
        <dbReference type="ARBA" id="ARBA00022826"/>
    </source>
</evidence>
<accession>A0A4E0RJC8</accession>
<evidence type="ECO:0000313" key="17">
    <source>
        <dbReference type="EMBL" id="THD27513.1"/>
    </source>
</evidence>
<dbReference type="InterPro" id="IPR036291">
    <property type="entry name" value="NAD(P)-bd_dom_sf"/>
</dbReference>
<feature type="transmembrane region" description="Helical" evidence="15">
    <location>
        <begin position="273"/>
        <end position="291"/>
    </location>
</feature>
<feature type="compositionally biased region" description="Polar residues" evidence="14">
    <location>
        <begin position="1024"/>
        <end position="1037"/>
    </location>
</feature>
<dbReference type="PRINTS" id="PR01449">
    <property type="entry name" value="BKCHANNELA"/>
</dbReference>
<evidence type="ECO:0000256" key="9">
    <source>
        <dbReference type="ARBA" id="ARBA00022989"/>
    </source>
</evidence>